<dbReference type="InterPro" id="IPR005743">
    <property type="entry name" value="GyrA"/>
</dbReference>
<dbReference type="GO" id="GO:0005737">
    <property type="term" value="C:cytoplasm"/>
    <property type="evidence" value="ECO:0007669"/>
    <property type="project" value="UniProtKB-SubCell"/>
</dbReference>
<dbReference type="GO" id="GO:0009330">
    <property type="term" value="C:DNA topoisomerase type II (double strand cut, ATP-hydrolyzing) complex"/>
    <property type="evidence" value="ECO:0007669"/>
    <property type="project" value="TreeGrafter"/>
</dbReference>
<evidence type="ECO:0000256" key="4">
    <source>
        <dbReference type="ARBA" id="ARBA00022840"/>
    </source>
</evidence>
<dbReference type="EMBL" id="AP029170">
    <property type="protein sequence ID" value="BFD46085.1"/>
    <property type="molecule type" value="Genomic_DNA"/>
</dbReference>
<comment type="subunit">
    <text evidence="8">Heterotetramer, composed of two GyrA and two GyrB chains. In the heterotetramer, GyrA contains the active site tyrosine that forms a transient covalent intermediate with DNA, while GyrB binds cofactors and catalyzes ATP hydrolysis.</text>
</comment>
<dbReference type="InterPro" id="IPR013760">
    <property type="entry name" value="Topo_IIA-like_dom_sf"/>
</dbReference>
<dbReference type="SUPFAM" id="SSF56719">
    <property type="entry name" value="Type II DNA topoisomerase"/>
    <property type="match status" value="1"/>
</dbReference>
<dbReference type="AlphaFoldDB" id="A0AAT9G8D2"/>
<dbReference type="Pfam" id="PF03989">
    <property type="entry name" value="DNA_gyraseA_C"/>
    <property type="match status" value="6"/>
</dbReference>
<dbReference type="HAMAP" id="MF_01897">
    <property type="entry name" value="GyrA"/>
    <property type="match status" value="1"/>
</dbReference>
<evidence type="ECO:0000256" key="6">
    <source>
        <dbReference type="ARBA" id="ARBA00023125"/>
    </source>
</evidence>
<dbReference type="Gene3D" id="3.90.199.10">
    <property type="entry name" value="Topoisomerase II, domain 5"/>
    <property type="match status" value="1"/>
</dbReference>
<dbReference type="InterPro" id="IPR050220">
    <property type="entry name" value="Type_II_DNA_Topoisomerases"/>
</dbReference>
<dbReference type="InterPro" id="IPR013758">
    <property type="entry name" value="Topo_IIA_A/C_ab"/>
</dbReference>
<keyword evidence="10" id="KW-0175">Coiled coil</keyword>
<dbReference type="GO" id="GO:0005694">
    <property type="term" value="C:chromosome"/>
    <property type="evidence" value="ECO:0007669"/>
    <property type="project" value="InterPro"/>
</dbReference>
<dbReference type="GO" id="GO:0006261">
    <property type="term" value="P:DNA-templated DNA replication"/>
    <property type="evidence" value="ECO:0007669"/>
    <property type="project" value="UniProtKB-UniRule"/>
</dbReference>
<dbReference type="EC" id="5.6.2.2" evidence="8"/>
<dbReference type="NCBIfam" id="NF004043">
    <property type="entry name" value="PRK05560.1"/>
    <property type="match status" value="1"/>
</dbReference>
<feature type="short sequence motif" description="GyrA-box" evidence="8">
    <location>
        <begin position="551"/>
        <end position="557"/>
    </location>
</feature>
<dbReference type="Gene3D" id="2.120.10.90">
    <property type="entry name" value="DNA gyrase/topoisomerase IV, subunit A, C-terminal"/>
    <property type="match status" value="1"/>
</dbReference>
<sequence>MTNLDHQNLISISIEDEMKGSYLDYAMSVIVSRAIPDVRDGLKPVHRRILYAMYEASNYFNKPYRKSARTVGDVMGKYHPHSDAAIYDSLVRLAQDFSLRVLLVDGQGNFGSRDGDAAAAMRYTESRLAKVAHTLLEDIDKETIDFTPNYDGSEKEPLVLPSMFPNLLVNGTNGIAVGMATNIPPHNLGEIIDACCLYVDNNDVEILELMSVVKGPDFPTAGIVLGTSGIRSAYLTGRGSILTRGRTEIEEIANNRQAIIITEIPYMVNKAKLVEKIAELVKEKRIEGISDLRDESNKDGIRVVVEIKKDVVAEVVLNQIYSYTQLQTSFGVIMLALRDGLPEVMNLKEVIAAFVNFREIVITRRTIYLLNKARDKAHILLGLMIAVSNIDEVIRIIKSSNDPASAKEQLMQRTWDASSIIDLVKLVDDRAMIADDGKCYFTETQTKAILEMRLQRLTAMEKNKLENDLAELATEIRGYTDILASREKLLEILKNELIRIKDEFATPRLTSIELGDFDQDIEDLIQREEMVVTVTLGGYIKRVPLATYRAQKRGGKGRSGLSMRDEDITTQIFVGSTHAPMLFFSNTGQVYSLKLYKLPLGNPQSKGRPIVNILPLKEGERINNIMPLPENQDEWDNLNIIFATSQGNIRRNDLSDFKRIQSNGKIAIRLDDNDHLIDVKVCKDEDHVLLATKAGKAIRFPASSVRVFKSRTSDGVRGMRIAASDYVISMTILKGIACTMEEREAYLSIPIENRLLIAGGKEFTPEEFDVQLNKEQILEMAVSEEFILTVSENGFGKRSSAYEYRITNRGGSGIVNMDVSDKTGLVVGVMPVDMSDELMLITNNGKLIRCKLESVRITGRNTSGVILFKTEQGEKVVSTALIADSPEEEEDVDILE</sequence>
<dbReference type="InterPro" id="IPR002205">
    <property type="entry name" value="Topo_IIA_dom_A"/>
</dbReference>
<comment type="function">
    <text evidence="8">A type II topoisomerase that negatively supercoils closed circular double-stranded (ds) DNA in an ATP-dependent manner to modulate DNA topology and maintain chromosomes in an underwound state. Negative supercoiling favors strand separation, and DNA replication, transcription, recombination and repair, all of which involve strand separation. Also able to catalyze the interconversion of other topological isomers of dsDNA rings, including catenanes and knotted rings. Type II topoisomerases break and join 2 DNA strands simultaneously in an ATP-dependent manner.</text>
</comment>
<dbReference type="Gene3D" id="1.10.268.10">
    <property type="entry name" value="Topoisomerase, domain 3"/>
    <property type="match status" value="1"/>
</dbReference>
<dbReference type="PANTHER" id="PTHR43493:SF5">
    <property type="entry name" value="DNA GYRASE SUBUNIT A, CHLOROPLASTIC_MITOCHONDRIAL"/>
    <property type="match status" value="1"/>
</dbReference>
<feature type="domain" description="Topo IIA-type catalytic" evidence="11">
    <location>
        <begin position="35"/>
        <end position="524"/>
    </location>
</feature>
<dbReference type="FunFam" id="1.10.268.10:FF:000001">
    <property type="entry name" value="DNA gyrase subunit A"/>
    <property type="match status" value="1"/>
</dbReference>
<dbReference type="Pfam" id="PF00521">
    <property type="entry name" value="DNA_topoisoIV"/>
    <property type="match status" value="1"/>
</dbReference>
<keyword evidence="3 8" id="KW-0547">Nucleotide-binding</keyword>
<dbReference type="InterPro" id="IPR006691">
    <property type="entry name" value="GyrA/parC_rep"/>
</dbReference>
<dbReference type="NCBIfam" id="TIGR01063">
    <property type="entry name" value="gyrA"/>
    <property type="match status" value="1"/>
</dbReference>
<comment type="similarity">
    <text evidence="2 8">Belongs to the type II topoisomerase GyrA/ParC subunit family.</text>
</comment>
<comment type="catalytic activity">
    <reaction evidence="1 8 9">
        <text>ATP-dependent breakage, passage and rejoining of double-stranded DNA.</text>
        <dbReference type="EC" id="5.6.2.2"/>
    </reaction>
</comment>
<feature type="coiled-coil region" evidence="10">
    <location>
        <begin position="462"/>
        <end position="503"/>
    </location>
</feature>
<dbReference type="FunFam" id="3.90.199.10:FF:000001">
    <property type="entry name" value="DNA gyrase subunit A"/>
    <property type="match status" value="1"/>
</dbReference>
<dbReference type="Gene3D" id="3.30.1360.40">
    <property type="match status" value="1"/>
</dbReference>
<comment type="miscellaneous">
    <text evidence="8">Few gyrases are as efficient as E.coli at forming negative supercoils. Not all organisms have 2 type II topoisomerases; in organisms with a single type II topoisomerase this enzyme also has to decatenate newly replicated chromosomes.</text>
</comment>
<dbReference type="CDD" id="cd00187">
    <property type="entry name" value="TOP4c"/>
    <property type="match status" value="1"/>
</dbReference>
<dbReference type="InterPro" id="IPR013757">
    <property type="entry name" value="Topo_IIA_A_a_sf"/>
</dbReference>
<dbReference type="PROSITE" id="PS52040">
    <property type="entry name" value="TOPO_IIA"/>
    <property type="match status" value="1"/>
</dbReference>
<keyword evidence="5 8" id="KW-0799">Topoisomerase</keyword>
<dbReference type="SUPFAM" id="SSF101904">
    <property type="entry name" value="GyrA/ParC C-terminal domain-like"/>
    <property type="match status" value="1"/>
</dbReference>
<evidence type="ECO:0000256" key="3">
    <source>
        <dbReference type="ARBA" id="ARBA00022741"/>
    </source>
</evidence>
<dbReference type="NCBIfam" id="NF004044">
    <property type="entry name" value="PRK05561.1"/>
    <property type="match status" value="1"/>
</dbReference>
<dbReference type="GO" id="GO:0034335">
    <property type="term" value="F:DNA negative supercoiling activity"/>
    <property type="evidence" value="ECO:0007669"/>
    <property type="project" value="UniProtKB-ARBA"/>
</dbReference>
<keyword evidence="8" id="KW-0963">Cytoplasm</keyword>
<evidence type="ECO:0000256" key="5">
    <source>
        <dbReference type="ARBA" id="ARBA00023029"/>
    </source>
</evidence>
<evidence type="ECO:0000259" key="11">
    <source>
        <dbReference type="PROSITE" id="PS52040"/>
    </source>
</evidence>
<comment type="subcellular location">
    <subcellularLocation>
        <location evidence="8">Cytoplasm</location>
    </subcellularLocation>
</comment>
<dbReference type="PANTHER" id="PTHR43493">
    <property type="entry name" value="DNA GYRASE/TOPOISOMERASE SUBUNIT A"/>
    <property type="match status" value="1"/>
</dbReference>
<gene>
    <name evidence="8 12" type="primary">gyrA</name>
    <name evidence="12" type="ORF">DMENIID0002_07310</name>
</gene>
<reference evidence="12" key="1">
    <citation type="submission" date="2024-01" db="EMBL/GenBank/DDBJ databases">
        <title>Sequencing the genomes of a sandfly, Sergentomyia squamirostris, and its two endosymbionts.</title>
        <authorList>
            <person name="Itokawa K."/>
            <person name="Sanjoba C."/>
        </authorList>
    </citation>
    <scope>NUCLEOTIDE SEQUENCE</scope>
    <source>
        <strain evidence="12">RiSSQ</strain>
    </source>
</reference>
<evidence type="ECO:0000256" key="9">
    <source>
        <dbReference type="PROSITE-ProRule" id="PRU01384"/>
    </source>
</evidence>
<evidence type="ECO:0000256" key="2">
    <source>
        <dbReference type="ARBA" id="ARBA00008263"/>
    </source>
</evidence>
<dbReference type="GO" id="GO:0006265">
    <property type="term" value="P:DNA topological change"/>
    <property type="evidence" value="ECO:0007669"/>
    <property type="project" value="UniProtKB-UniRule"/>
</dbReference>
<evidence type="ECO:0000256" key="8">
    <source>
        <dbReference type="HAMAP-Rule" id="MF_01897"/>
    </source>
</evidence>
<accession>A0AAT9G8D2</accession>
<keyword evidence="6 8" id="KW-0238">DNA-binding</keyword>
<dbReference type="GO" id="GO:0005524">
    <property type="term" value="F:ATP binding"/>
    <property type="evidence" value="ECO:0007669"/>
    <property type="project" value="UniProtKB-UniRule"/>
</dbReference>
<dbReference type="SMART" id="SM00434">
    <property type="entry name" value="TOP4c"/>
    <property type="match status" value="1"/>
</dbReference>
<dbReference type="InterPro" id="IPR035516">
    <property type="entry name" value="Gyrase/topoIV_suA_C"/>
</dbReference>
<feature type="active site" description="O-(5'-phospho-DNA)-tyrosine intermediate" evidence="8 9">
    <location>
        <position position="123"/>
    </location>
</feature>
<evidence type="ECO:0000256" key="10">
    <source>
        <dbReference type="SAM" id="Coils"/>
    </source>
</evidence>
<organism evidence="12">
    <name type="scientific">Candidatus Tisiphia endosymbiont of Sergentomyia squamirostris</name>
    <dbReference type="NCBI Taxonomy" id="3113639"/>
    <lineage>
        <taxon>Bacteria</taxon>
        <taxon>Pseudomonadati</taxon>
        <taxon>Pseudomonadota</taxon>
        <taxon>Alphaproteobacteria</taxon>
        <taxon>Rickettsiales</taxon>
        <taxon>Rickettsiaceae</taxon>
        <taxon>Rickettsieae</taxon>
        <taxon>Candidatus Tisiphia</taxon>
    </lineage>
</organism>
<dbReference type="FunFam" id="3.30.1360.40:FF:000002">
    <property type="entry name" value="DNA gyrase subunit A"/>
    <property type="match status" value="1"/>
</dbReference>
<evidence type="ECO:0000313" key="12">
    <source>
        <dbReference type="EMBL" id="BFD46085.1"/>
    </source>
</evidence>
<evidence type="ECO:0000256" key="7">
    <source>
        <dbReference type="ARBA" id="ARBA00023235"/>
    </source>
</evidence>
<name>A0AAT9G8D2_9RICK</name>
<proteinExistence type="inferred from homology"/>
<keyword evidence="7 8" id="KW-0413">Isomerase</keyword>
<keyword evidence="4 8" id="KW-0067">ATP-binding</keyword>
<dbReference type="GO" id="GO:0003677">
    <property type="term" value="F:DNA binding"/>
    <property type="evidence" value="ECO:0007669"/>
    <property type="project" value="UniProtKB-UniRule"/>
</dbReference>
<evidence type="ECO:0000256" key="1">
    <source>
        <dbReference type="ARBA" id="ARBA00000185"/>
    </source>
</evidence>
<protein>
    <recommendedName>
        <fullName evidence="8">DNA gyrase subunit A</fullName>
        <ecNumber evidence="8">5.6.2.2</ecNumber>
    </recommendedName>
</protein>